<evidence type="ECO:0000256" key="1">
    <source>
        <dbReference type="ARBA" id="ARBA00023015"/>
    </source>
</evidence>
<dbReference type="GO" id="GO:0003700">
    <property type="term" value="F:DNA-binding transcription factor activity"/>
    <property type="evidence" value="ECO:0007669"/>
    <property type="project" value="TreeGrafter"/>
</dbReference>
<dbReference type="InterPro" id="IPR050707">
    <property type="entry name" value="HTH_MetabolicPath_Reg"/>
</dbReference>
<dbReference type="SUPFAM" id="SSF46785">
    <property type="entry name" value="Winged helix' DNA-binding domain"/>
    <property type="match status" value="1"/>
</dbReference>
<feature type="domain" description="HTH iclR-type" evidence="4">
    <location>
        <begin position="12"/>
        <end position="75"/>
    </location>
</feature>
<name>A0A839S743_9PSEU</name>
<dbReference type="GO" id="GO:0045892">
    <property type="term" value="P:negative regulation of DNA-templated transcription"/>
    <property type="evidence" value="ECO:0007669"/>
    <property type="project" value="TreeGrafter"/>
</dbReference>
<organism evidence="6 7">
    <name type="scientific">Prauserella isguenensis</name>
    <dbReference type="NCBI Taxonomy" id="1470180"/>
    <lineage>
        <taxon>Bacteria</taxon>
        <taxon>Bacillati</taxon>
        <taxon>Actinomycetota</taxon>
        <taxon>Actinomycetes</taxon>
        <taxon>Pseudonocardiales</taxon>
        <taxon>Pseudonocardiaceae</taxon>
        <taxon>Prauserella</taxon>
    </lineage>
</organism>
<dbReference type="Gene3D" id="3.30.450.40">
    <property type="match status" value="1"/>
</dbReference>
<dbReference type="EMBL" id="JACHWU010000004">
    <property type="protein sequence ID" value="MBB3052549.1"/>
    <property type="molecule type" value="Genomic_DNA"/>
</dbReference>
<dbReference type="PANTHER" id="PTHR30136:SF24">
    <property type="entry name" value="HTH-TYPE TRANSCRIPTIONAL REPRESSOR ALLR"/>
    <property type="match status" value="1"/>
</dbReference>
<dbReference type="Pfam" id="PF09339">
    <property type="entry name" value="HTH_IclR"/>
    <property type="match status" value="1"/>
</dbReference>
<dbReference type="SMART" id="SM00346">
    <property type="entry name" value="HTH_ICLR"/>
    <property type="match status" value="1"/>
</dbReference>
<dbReference type="PROSITE" id="PS51078">
    <property type="entry name" value="ICLR_ED"/>
    <property type="match status" value="1"/>
</dbReference>
<feature type="domain" description="IclR-ED" evidence="5">
    <location>
        <begin position="76"/>
        <end position="257"/>
    </location>
</feature>
<dbReference type="Pfam" id="PF01614">
    <property type="entry name" value="IclR_C"/>
    <property type="match status" value="1"/>
</dbReference>
<evidence type="ECO:0000259" key="4">
    <source>
        <dbReference type="PROSITE" id="PS51077"/>
    </source>
</evidence>
<comment type="caution">
    <text evidence="6">The sequence shown here is derived from an EMBL/GenBank/DDBJ whole genome shotgun (WGS) entry which is preliminary data.</text>
</comment>
<dbReference type="Gene3D" id="1.10.10.10">
    <property type="entry name" value="Winged helix-like DNA-binding domain superfamily/Winged helix DNA-binding domain"/>
    <property type="match status" value="1"/>
</dbReference>
<dbReference type="InterPro" id="IPR036390">
    <property type="entry name" value="WH_DNA-bd_sf"/>
</dbReference>
<gene>
    <name evidence="6" type="ORF">FHS23_003583</name>
</gene>
<keyword evidence="3" id="KW-0804">Transcription</keyword>
<dbReference type="AlphaFoldDB" id="A0A839S743"/>
<accession>A0A839S743</accession>
<dbReference type="RefSeq" id="WP_183656957.1">
    <property type="nucleotide sequence ID" value="NZ_JACHWU010000004.1"/>
</dbReference>
<evidence type="ECO:0000313" key="6">
    <source>
        <dbReference type="EMBL" id="MBB3052549.1"/>
    </source>
</evidence>
<dbReference type="InterPro" id="IPR036388">
    <property type="entry name" value="WH-like_DNA-bd_sf"/>
</dbReference>
<keyword evidence="7" id="KW-1185">Reference proteome</keyword>
<proteinExistence type="predicted"/>
<dbReference type="GO" id="GO:0003677">
    <property type="term" value="F:DNA binding"/>
    <property type="evidence" value="ECO:0007669"/>
    <property type="project" value="UniProtKB-KW"/>
</dbReference>
<reference evidence="6 7" key="1">
    <citation type="submission" date="2020-08" db="EMBL/GenBank/DDBJ databases">
        <title>Genomic Encyclopedia of Type Strains, Phase III (KMG-III): the genomes of soil and plant-associated and newly described type strains.</title>
        <authorList>
            <person name="Whitman W."/>
        </authorList>
    </citation>
    <scope>NUCLEOTIDE SEQUENCE [LARGE SCALE GENOMIC DNA]</scope>
    <source>
        <strain evidence="6 7">CECT 8577</strain>
    </source>
</reference>
<dbReference type="SUPFAM" id="SSF55781">
    <property type="entry name" value="GAF domain-like"/>
    <property type="match status" value="1"/>
</dbReference>
<dbReference type="PANTHER" id="PTHR30136">
    <property type="entry name" value="HELIX-TURN-HELIX TRANSCRIPTIONAL REGULATOR, ICLR FAMILY"/>
    <property type="match status" value="1"/>
</dbReference>
<evidence type="ECO:0000259" key="5">
    <source>
        <dbReference type="PROSITE" id="PS51078"/>
    </source>
</evidence>
<dbReference type="InterPro" id="IPR014757">
    <property type="entry name" value="Tscrpt_reg_IclR_C"/>
</dbReference>
<dbReference type="InterPro" id="IPR029016">
    <property type="entry name" value="GAF-like_dom_sf"/>
</dbReference>
<keyword evidence="2 6" id="KW-0238">DNA-binding</keyword>
<keyword evidence="1" id="KW-0805">Transcription regulation</keyword>
<evidence type="ECO:0000313" key="7">
    <source>
        <dbReference type="Proteomes" id="UP000550714"/>
    </source>
</evidence>
<evidence type="ECO:0000256" key="3">
    <source>
        <dbReference type="ARBA" id="ARBA00023163"/>
    </source>
</evidence>
<evidence type="ECO:0000256" key="2">
    <source>
        <dbReference type="ARBA" id="ARBA00023125"/>
    </source>
</evidence>
<dbReference type="PROSITE" id="PS51077">
    <property type="entry name" value="HTH_ICLR"/>
    <property type="match status" value="1"/>
</dbReference>
<sequence length="272" mass="29460">METEPTSETPPVTSLDRALVVLETVADAGPEGMALGEIAARTGINKGSVHRLLRGLAHREYVMRDGDDRNYVLGEALRRIVRTFGAEENLPLLFRPLLLELSRRTEELVHLGMLDGRRVVYLDKIEPERSVRVWSRIGRRAHIASTALGRALVAAAPPSDSLLASYVEEADPEGRHATLAERFRAAVDSARTLGWAVENEENEPGIACVGVALTSGTGQDVAISVTGPADRMTGDRLDEVGALVRQLAGDLAPEEYTLAPATGWRPQDEGAR</sequence>
<dbReference type="Proteomes" id="UP000550714">
    <property type="component" value="Unassembled WGS sequence"/>
</dbReference>
<protein>
    <submittedName>
        <fullName evidence="6">DNA-binding IclR family transcriptional regulator</fullName>
    </submittedName>
</protein>
<dbReference type="InterPro" id="IPR005471">
    <property type="entry name" value="Tscrpt_reg_IclR_N"/>
</dbReference>